<sequence length="150" mass="17841">MKNPARQKRSSEFGIFDFLKDVAETSGRWVNWQIIRGKRYVWWETDRDVLSRWAQSIIETEERLREITQHEIFIKDCIQKVGARSDETAKIVLTDMIEDMISLDHEYSRIERIYDTMVAGCPVSPIKSGYLWIRKQPQWHLKNAVKNLLI</sequence>
<dbReference type="RefSeq" id="XP_040652157.1">
    <property type="nucleotide sequence ID" value="XM_040788385.1"/>
</dbReference>
<dbReference type="EMBL" id="LHQR01000014">
    <property type="protein sequence ID" value="KXG53622.1"/>
    <property type="molecule type" value="Genomic_DNA"/>
</dbReference>
<dbReference type="STRING" id="5078.A0A135LXB8"/>
<dbReference type="OrthoDB" id="4440408at2759"/>
<name>A0A135LXB8_PENPA</name>
<organism evidence="1 2">
    <name type="scientific">Penicillium patulum</name>
    <name type="common">Penicillium griseofulvum</name>
    <dbReference type="NCBI Taxonomy" id="5078"/>
    <lineage>
        <taxon>Eukaryota</taxon>
        <taxon>Fungi</taxon>
        <taxon>Dikarya</taxon>
        <taxon>Ascomycota</taxon>
        <taxon>Pezizomycotina</taxon>
        <taxon>Eurotiomycetes</taxon>
        <taxon>Eurotiomycetidae</taxon>
        <taxon>Eurotiales</taxon>
        <taxon>Aspergillaceae</taxon>
        <taxon>Penicillium</taxon>
    </lineage>
</organism>
<dbReference type="Proteomes" id="UP000070168">
    <property type="component" value="Unassembled WGS sequence"/>
</dbReference>
<dbReference type="GeneID" id="63703685"/>
<gene>
    <name evidence="1" type="ORF">PGRI_006720</name>
</gene>
<protein>
    <submittedName>
        <fullName evidence="1">Uncharacterized protein</fullName>
    </submittedName>
</protein>
<evidence type="ECO:0000313" key="1">
    <source>
        <dbReference type="EMBL" id="KXG53622.1"/>
    </source>
</evidence>
<keyword evidence="2" id="KW-1185">Reference proteome</keyword>
<evidence type="ECO:0000313" key="2">
    <source>
        <dbReference type="Proteomes" id="UP000070168"/>
    </source>
</evidence>
<dbReference type="AlphaFoldDB" id="A0A135LXB8"/>
<proteinExistence type="predicted"/>
<comment type="caution">
    <text evidence="1">The sequence shown here is derived from an EMBL/GenBank/DDBJ whole genome shotgun (WGS) entry which is preliminary data.</text>
</comment>
<accession>A0A135LXB8</accession>
<reference evidence="1 2" key="1">
    <citation type="journal article" date="2016" name="BMC Genomics">
        <title>Genome sequencing and secondary metabolism of the postharvest pathogen Penicillium griseofulvum.</title>
        <authorList>
            <person name="Banani H."/>
            <person name="Marcet-Houben M."/>
            <person name="Ballester A.R."/>
            <person name="Abbruscato P."/>
            <person name="Gonzalez-Candelas L."/>
            <person name="Gabaldon T."/>
            <person name="Spadaro D."/>
        </authorList>
    </citation>
    <scope>NUCLEOTIDE SEQUENCE [LARGE SCALE GENOMIC DNA]</scope>
    <source>
        <strain evidence="1 2">PG3</strain>
    </source>
</reference>